<dbReference type="EMBL" id="JAWDID010000070">
    <property type="protein sequence ID" value="MDU0343458.1"/>
    <property type="molecule type" value="Genomic_DNA"/>
</dbReference>
<sequence>MSQFTSLASDQPVAAQPTLAQPTLAQPTLAYVIEVGETQARLVARRAGERFFTFISAASAFDRLEGERFATPGAAERAARLLAAPRRQGPTRLAA</sequence>
<proteinExistence type="predicted"/>
<evidence type="ECO:0000313" key="1">
    <source>
        <dbReference type="EMBL" id="MDU0343458.1"/>
    </source>
</evidence>
<name>A0ABU3SF86_9HYPH</name>
<gene>
    <name evidence="1" type="ORF">RKE40_26525</name>
</gene>
<evidence type="ECO:0000313" key="2">
    <source>
        <dbReference type="Proteomes" id="UP001254257"/>
    </source>
</evidence>
<protein>
    <recommendedName>
        <fullName evidence="3">KTSC domain-containing protein</fullName>
    </recommendedName>
</protein>
<keyword evidence="2" id="KW-1185">Reference proteome</keyword>
<organism evidence="1 2">
    <name type="scientific">Bosea rubneri</name>
    <dbReference type="NCBI Taxonomy" id="3075434"/>
    <lineage>
        <taxon>Bacteria</taxon>
        <taxon>Pseudomonadati</taxon>
        <taxon>Pseudomonadota</taxon>
        <taxon>Alphaproteobacteria</taxon>
        <taxon>Hyphomicrobiales</taxon>
        <taxon>Boseaceae</taxon>
        <taxon>Bosea</taxon>
    </lineage>
</organism>
<evidence type="ECO:0008006" key="3">
    <source>
        <dbReference type="Google" id="ProtNLM"/>
    </source>
</evidence>
<comment type="caution">
    <text evidence="1">The sequence shown here is derived from an EMBL/GenBank/DDBJ whole genome shotgun (WGS) entry which is preliminary data.</text>
</comment>
<dbReference type="Proteomes" id="UP001254257">
    <property type="component" value="Unassembled WGS sequence"/>
</dbReference>
<accession>A0ABU3SF86</accession>
<dbReference type="RefSeq" id="WP_316021171.1">
    <property type="nucleotide sequence ID" value="NZ_JAWDID010000070.1"/>
</dbReference>
<reference evidence="1 2" key="1">
    <citation type="submission" date="2023-09" db="EMBL/GenBank/DDBJ databases">
        <title>Whole genome shotgun sequencing (WGS) of Bosea sp. ZW T0_25, isolated from stored onions (Allium cepa).</title>
        <authorList>
            <person name="Stoll D.A."/>
            <person name="Huch M."/>
        </authorList>
    </citation>
    <scope>NUCLEOTIDE SEQUENCE [LARGE SCALE GENOMIC DNA]</scope>
    <source>
        <strain evidence="1 2">ZW T0_25</strain>
    </source>
</reference>